<dbReference type="PANTHER" id="PTHR42685:SF22">
    <property type="entry name" value="CONDITIONED MEDIUM FACTOR RECEPTOR 1"/>
    <property type="match status" value="1"/>
</dbReference>
<dbReference type="SUPFAM" id="SSF51905">
    <property type="entry name" value="FAD/NAD(P)-binding domain"/>
    <property type="match status" value="1"/>
</dbReference>
<reference evidence="2 3" key="1">
    <citation type="submission" date="2017-03" db="EMBL/GenBank/DDBJ databases">
        <authorList>
            <person name="Safronova V.I."/>
            <person name="Sazanova A.L."/>
            <person name="Chirak E.R."/>
        </authorList>
    </citation>
    <scope>NUCLEOTIDE SEQUENCE [LARGE SCALE GENOMIC DNA]</scope>
    <source>
        <strain evidence="2 3">Tri-43</strain>
    </source>
</reference>
<dbReference type="InterPro" id="IPR050407">
    <property type="entry name" value="Geranylgeranyl_reductase"/>
</dbReference>
<dbReference type="AlphaFoldDB" id="A0A4Q1TNJ2"/>
<organism evidence="2 3">
    <name type="scientific">Rhizobium leguminosarum</name>
    <dbReference type="NCBI Taxonomy" id="384"/>
    <lineage>
        <taxon>Bacteria</taxon>
        <taxon>Pseudomonadati</taxon>
        <taxon>Pseudomonadota</taxon>
        <taxon>Alphaproteobacteria</taxon>
        <taxon>Hyphomicrobiales</taxon>
        <taxon>Rhizobiaceae</taxon>
        <taxon>Rhizobium/Agrobacterium group</taxon>
        <taxon>Rhizobium</taxon>
    </lineage>
</organism>
<feature type="domain" description="FAD/NAD(P)-binding" evidence="1">
    <location>
        <begin position="5"/>
        <end position="40"/>
    </location>
</feature>
<accession>A0A4Q1TNJ2</accession>
<protein>
    <recommendedName>
        <fullName evidence="1">FAD/NAD(P)-binding domain-containing protein</fullName>
    </recommendedName>
</protein>
<dbReference type="Proteomes" id="UP000290767">
    <property type="component" value="Unassembled WGS sequence"/>
</dbReference>
<evidence type="ECO:0000313" key="3">
    <source>
        <dbReference type="Proteomes" id="UP000290767"/>
    </source>
</evidence>
<evidence type="ECO:0000313" key="2">
    <source>
        <dbReference type="EMBL" id="RXT19605.1"/>
    </source>
</evidence>
<dbReference type="InterPro" id="IPR036188">
    <property type="entry name" value="FAD/NAD-bd_sf"/>
</dbReference>
<dbReference type="Gene3D" id="3.30.9.100">
    <property type="match status" value="1"/>
</dbReference>
<gene>
    <name evidence="2" type="ORF">B5P46_25185</name>
</gene>
<sequence>MEKPYDVCIVGPGPAGSACAIELARAGLRVALVGPTIDEAHRNGEVISPRARRQISAVDAFSGIPIRFVCSRWSGKDADIFDLKLSTGRPAMSAVRPALDRKLVAEACAVGAHYIPAAVRATLRDQSLWHIELSGSAGLVPARFVVEATGRSTRSRFCANVRRHFLDALVVLWCTVESAHENGDGMLELAPCRIGWWYRVPIGSGRSFLALATDADIIPPDGRHSFFERCARDTVFEIDATMRQTPLRIADGRSSLRMPQFFPGWIPIGDAAFSLDPLSGDGVARALADGIEIAQLLISKRSDIGFALDLDPLITKRMYHANKLLKEKALLYLAGDRWPGAHFWSRRVLSS</sequence>
<proteinExistence type="predicted"/>
<dbReference type="InterPro" id="IPR023753">
    <property type="entry name" value="FAD/NAD-binding_dom"/>
</dbReference>
<dbReference type="RefSeq" id="WP_129421139.1">
    <property type="nucleotide sequence ID" value="NZ_MZMU01000018.1"/>
</dbReference>
<name>A0A4Q1TNJ2_RHILE</name>
<dbReference type="GO" id="GO:0016491">
    <property type="term" value="F:oxidoreductase activity"/>
    <property type="evidence" value="ECO:0007669"/>
    <property type="project" value="InterPro"/>
</dbReference>
<dbReference type="PRINTS" id="PR00420">
    <property type="entry name" value="RNGMNOXGNASE"/>
</dbReference>
<dbReference type="Gene3D" id="3.50.50.60">
    <property type="entry name" value="FAD/NAD(P)-binding domain"/>
    <property type="match status" value="1"/>
</dbReference>
<evidence type="ECO:0000259" key="1">
    <source>
        <dbReference type="Pfam" id="PF07992"/>
    </source>
</evidence>
<dbReference type="EMBL" id="MZMU01000018">
    <property type="protein sequence ID" value="RXT19605.1"/>
    <property type="molecule type" value="Genomic_DNA"/>
</dbReference>
<dbReference type="PANTHER" id="PTHR42685">
    <property type="entry name" value="GERANYLGERANYL DIPHOSPHATE REDUCTASE"/>
    <property type="match status" value="1"/>
</dbReference>
<dbReference type="Pfam" id="PF07992">
    <property type="entry name" value="Pyr_redox_2"/>
    <property type="match status" value="1"/>
</dbReference>
<dbReference type="PROSITE" id="PS51257">
    <property type="entry name" value="PROKAR_LIPOPROTEIN"/>
    <property type="match status" value="1"/>
</dbReference>
<comment type="caution">
    <text evidence="2">The sequence shown here is derived from an EMBL/GenBank/DDBJ whole genome shotgun (WGS) entry which is preliminary data.</text>
</comment>